<dbReference type="AlphaFoldDB" id="A0A3R7A2W3"/>
<evidence type="ECO:0000313" key="2">
    <source>
        <dbReference type="EMBL" id="RHY22523.1"/>
    </source>
</evidence>
<evidence type="ECO:0000259" key="1">
    <source>
        <dbReference type="Pfam" id="PF08543"/>
    </source>
</evidence>
<dbReference type="InterPro" id="IPR013749">
    <property type="entry name" value="PM/HMP-P_kinase-1"/>
</dbReference>
<gene>
    <name evidence="2" type="ORF">DYB32_009476</name>
</gene>
<dbReference type="EMBL" id="QUSY01002067">
    <property type="protein sequence ID" value="RHY22523.1"/>
    <property type="molecule type" value="Genomic_DNA"/>
</dbReference>
<protein>
    <recommendedName>
        <fullName evidence="1">Pyridoxamine kinase/Phosphomethylpyrimidine kinase domain-containing protein</fullName>
    </recommendedName>
</protein>
<dbReference type="GO" id="GO:0005829">
    <property type="term" value="C:cytosol"/>
    <property type="evidence" value="ECO:0007669"/>
    <property type="project" value="TreeGrafter"/>
</dbReference>
<dbReference type="VEuPathDB" id="FungiDB:H310_14077"/>
<dbReference type="Gene3D" id="3.40.1190.20">
    <property type="match status" value="1"/>
</dbReference>
<reference evidence="2 3" key="1">
    <citation type="submission" date="2018-08" db="EMBL/GenBank/DDBJ databases">
        <title>Aphanomyces genome sequencing and annotation.</title>
        <authorList>
            <person name="Minardi D."/>
            <person name="Oidtmann B."/>
            <person name="Van Der Giezen M."/>
            <person name="Studholme D.J."/>
        </authorList>
    </citation>
    <scope>NUCLEOTIDE SEQUENCE [LARGE SCALE GENOMIC DNA]</scope>
    <source>
        <strain evidence="2 3">NJM0002</strain>
    </source>
</reference>
<dbReference type="GO" id="GO:0008902">
    <property type="term" value="F:hydroxymethylpyrimidine kinase activity"/>
    <property type="evidence" value="ECO:0007669"/>
    <property type="project" value="TreeGrafter"/>
</dbReference>
<dbReference type="SUPFAM" id="SSF53613">
    <property type="entry name" value="Ribokinase-like"/>
    <property type="match status" value="1"/>
</dbReference>
<sequence length="136" mass="14783">MLASADIIRCVVDAISHRNIPLVVDPVMVSTSGHRLLEFEAHRSLVTNLFPLALIITPNLPEASMLISTVDDMKQAAVDLMALGSSKYVLIKGGHLESETVVDVLFDGESFELFSSPRVHTSNTHGSKFCASLYLT</sequence>
<proteinExistence type="predicted"/>
<dbReference type="PANTHER" id="PTHR20858:SF17">
    <property type="entry name" value="HYDROXYMETHYLPYRIMIDINE_PHOSPHOMETHYLPYRIMIDINE KINASE THI20-RELATED"/>
    <property type="match status" value="1"/>
</dbReference>
<evidence type="ECO:0000313" key="3">
    <source>
        <dbReference type="Proteomes" id="UP000285060"/>
    </source>
</evidence>
<dbReference type="Pfam" id="PF08543">
    <property type="entry name" value="Phos_pyr_kin"/>
    <property type="match status" value="1"/>
</dbReference>
<organism evidence="2 3">
    <name type="scientific">Aphanomyces invadans</name>
    <dbReference type="NCBI Taxonomy" id="157072"/>
    <lineage>
        <taxon>Eukaryota</taxon>
        <taxon>Sar</taxon>
        <taxon>Stramenopiles</taxon>
        <taxon>Oomycota</taxon>
        <taxon>Saprolegniomycetes</taxon>
        <taxon>Saprolegniales</taxon>
        <taxon>Verrucalvaceae</taxon>
        <taxon>Aphanomyces</taxon>
    </lineage>
</organism>
<dbReference type="Proteomes" id="UP000285060">
    <property type="component" value="Unassembled WGS sequence"/>
</dbReference>
<dbReference type="GO" id="GO:0009228">
    <property type="term" value="P:thiamine biosynthetic process"/>
    <property type="evidence" value="ECO:0007669"/>
    <property type="project" value="TreeGrafter"/>
</dbReference>
<dbReference type="PANTHER" id="PTHR20858">
    <property type="entry name" value="PHOSPHOMETHYLPYRIMIDINE KINASE"/>
    <property type="match status" value="1"/>
</dbReference>
<dbReference type="InterPro" id="IPR029056">
    <property type="entry name" value="Ribokinase-like"/>
</dbReference>
<feature type="domain" description="Pyridoxamine kinase/Phosphomethylpyrimidine kinase" evidence="1">
    <location>
        <begin position="1"/>
        <end position="127"/>
    </location>
</feature>
<dbReference type="GO" id="GO:0008972">
    <property type="term" value="F:phosphomethylpyrimidine kinase activity"/>
    <property type="evidence" value="ECO:0007669"/>
    <property type="project" value="TreeGrafter"/>
</dbReference>
<name>A0A3R7A2W3_9STRA</name>
<comment type="caution">
    <text evidence="2">The sequence shown here is derived from an EMBL/GenBank/DDBJ whole genome shotgun (WGS) entry which is preliminary data.</text>
</comment>
<accession>A0A3R7A2W3</accession>
<keyword evidence="3" id="KW-1185">Reference proteome</keyword>